<gene>
    <name evidence="1" type="ORF">KLLA0_C18711g</name>
</gene>
<accession>B5FV65</accession>
<dbReference type="PaxDb" id="284590-B5FV65"/>
<dbReference type="EMBL" id="CR382123">
    <property type="protein sequence ID" value="CAR64366.1"/>
    <property type="molecule type" value="Genomic_DNA"/>
</dbReference>
<evidence type="ECO:0000313" key="1">
    <source>
        <dbReference type="EMBL" id="CAR64366.1"/>
    </source>
</evidence>
<dbReference type="KEGG" id="kla:KLLA0_C18711g"/>
<evidence type="ECO:0000313" key="2">
    <source>
        <dbReference type="Proteomes" id="UP000000598"/>
    </source>
</evidence>
<dbReference type="InParanoid" id="B5FV65"/>
<proteinExistence type="predicted"/>
<dbReference type="AlphaFoldDB" id="B5FV65"/>
<name>B5FV65_KLULA</name>
<dbReference type="Proteomes" id="UP000000598">
    <property type="component" value="Chromosome C"/>
</dbReference>
<keyword evidence="2" id="KW-1185">Reference proteome</keyword>
<dbReference type="GeneID" id="9487465"/>
<protein>
    <submittedName>
        <fullName evidence="1">KLLA0C18711p</fullName>
    </submittedName>
</protein>
<organism evidence="1 2">
    <name type="scientific">Kluyveromyces lactis (strain ATCC 8585 / CBS 2359 / DSM 70799 / NBRC 1267 / NRRL Y-1140 / WM37)</name>
    <name type="common">Yeast</name>
    <name type="synonym">Candida sphaerica</name>
    <dbReference type="NCBI Taxonomy" id="284590"/>
    <lineage>
        <taxon>Eukaryota</taxon>
        <taxon>Fungi</taxon>
        <taxon>Dikarya</taxon>
        <taxon>Ascomycota</taxon>
        <taxon>Saccharomycotina</taxon>
        <taxon>Saccharomycetes</taxon>
        <taxon>Saccharomycetales</taxon>
        <taxon>Saccharomycetaceae</taxon>
        <taxon>Kluyveromyces</taxon>
    </lineage>
</organism>
<dbReference type="RefSeq" id="XP_002999362.1">
    <property type="nucleotide sequence ID" value="XM_002999316.1"/>
</dbReference>
<sequence>MNSRSLLTGVYKFDAKYVERIQEDPQYGPKDLILYQSLTGNYEIQHSNVLFCLT</sequence>
<reference evidence="1 2" key="1">
    <citation type="journal article" date="2004" name="Nature">
        <title>Genome evolution in yeasts.</title>
        <authorList>
            <consortium name="Genolevures"/>
            <person name="Dujon B."/>
            <person name="Sherman D."/>
            <person name="Fischer G."/>
            <person name="Durrens P."/>
            <person name="Casaregola S."/>
            <person name="Lafontaine I."/>
            <person name="de Montigny J."/>
            <person name="Marck C."/>
            <person name="Neuveglise C."/>
            <person name="Talla E."/>
            <person name="Goffard N."/>
            <person name="Frangeul L."/>
            <person name="Aigle M."/>
            <person name="Anthouard V."/>
            <person name="Babour A."/>
            <person name="Barbe V."/>
            <person name="Barnay S."/>
            <person name="Blanchin S."/>
            <person name="Beckerich J.M."/>
            <person name="Beyne E."/>
            <person name="Bleykasten C."/>
            <person name="Boisrame A."/>
            <person name="Boyer J."/>
            <person name="Cattolico L."/>
            <person name="Confanioleri F."/>
            <person name="de Daruvar A."/>
            <person name="Despons L."/>
            <person name="Fabre E."/>
            <person name="Fairhead C."/>
            <person name="Ferry-Dumazet H."/>
            <person name="Groppi A."/>
            <person name="Hantraye F."/>
            <person name="Hennequin C."/>
            <person name="Jauniaux N."/>
            <person name="Joyet P."/>
            <person name="Kachouri R."/>
            <person name="Kerrest A."/>
            <person name="Koszul R."/>
            <person name="Lemaire M."/>
            <person name="Lesur I."/>
            <person name="Ma L."/>
            <person name="Muller H."/>
            <person name="Nicaud J.M."/>
            <person name="Nikolski M."/>
            <person name="Oztas S."/>
            <person name="Ozier-Kalogeropoulos O."/>
            <person name="Pellenz S."/>
            <person name="Potier S."/>
            <person name="Richard G.F."/>
            <person name="Straub M.L."/>
            <person name="Suleau A."/>
            <person name="Swennene D."/>
            <person name="Tekaia F."/>
            <person name="Wesolowski-Louvel M."/>
            <person name="Westhof E."/>
            <person name="Wirth B."/>
            <person name="Zeniou-Meyer M."/>
            <person name="Zivanovic I."/>
            <person name="Bolotin-Fukuhara M."/>
            <person name="Thierry A."/>
            <person name="Bouchier C."/>
            <person name="Caudron B."/>
            <person name="Scarpelli C."/>
            <person name="Gaillardin C."/>
            <person name="Weissenbach J."/>
            <person name="Wincker P."/>
            <person name="Souciet J.L."/>
        </authorList>
    </citation>
    <scope>NUCLEOTIDE SEQUENCE [LARGE SCALE GENOMIC DNA]</scope>
    <source>
        <strain evidence="2">ATCC 8585 / CBS 2359 / DSM 70799 / NBRC 1267 / NRRL Y-1140 / WM37</strain>
    </source>
</reference>
<dbReference type="HOGENOM" id="CLU_3050639_0_0_1"/>